<dbReference type="GO" id="GO:0003677">
    <property type="term" value="F:DNA binding"/>
    <property type="evidence" value="ECO:0007669"/>
    <property type="project" value="UniProtKB-KW"/>
</dbReference>
<feature type="domain" description="HTH cro/C1-type" evidence="2">
    <location>
        <begin position="19"/>
        <end position="73"/>
    </location>
</feature>
<evidence type="ECO:0000313" key="6">
    <source>
        <dbReference type="Proteomes" id="UP000285972"/>
    </source>
</evidence>
<gene>
    <name evidence="4" type="ORF">BIY26_05240</name>
    <name evidence="3" type="ORF">BN1221_01423</name>
</gene>
<dbReference type="SUPFAM" id="SSF51182">
    <property type="entry name" value="RmlC-like cupins"/>
    <property type="match status" value="1"/>
</dbReference>
<name>A0A0G4JST9_9GAMM</name>
<accession>A0A0G4JST9</accession>
<dbReference type="PANTHER" id="PTHR46797">
    <property type="entry name" value="HTH-TYPE TRANSCRIPTIONAL REGULATOR"/>
    <property type="match status" value="1"/>
</dbReference>
<dbReference type="CDD" id="cd00093">
    <property type="entry name" value="HTH_XRE"/>
    <property type="match status" value="1"/>
</dbReference>
<dbReference type="EMBL" id="MJLX01000009">
    <property type="protein sequence ID" value="RLM27912.1"/>
    <property type="molecule type" value="Genomic_DNA"/>
</dbReference>
<dbReference type="SUPFAM" id="SSF47413">
    <property type="entry name" value="lambda repressor-like DNA-binding domains"/>
    <property type="match status" value="1"/>
</dbReference>
<dbReference type="Gene3D" id="1.10.260.40">
    <property type="entry name" value="lambda repressor-like DNA-binding domains"/>
    <property type="match status" value="1"/>
</dbReference>
<dbReference type="Proteomes" id="UP000044377">
    <property type="component" value="Unassembled WGS sequence"/>
</dbReference>
<dbReference type="GeneID" id="70908714"/>
<evidence type="ECO:0000313" key="4">
    <source>
        <dbReference type="EMBL" id="RLM27912.1"/>
    </source>
</evidence>
<dbReference type="AlphaFoldDB" id="A0A0G4JST9"/>
<dbReference type="Gene3D" id="2.60.120.10">
    <property type="entry name" value="Jelly Rolls"/>
    <property type="match status" value="1"/>
</dbReference>
<organism evidence="3 5">
    <name type="scientific">Brenneria goodwinii</name>
    <dbReference type="NCBI Taxonomy" id="1109412"/>
    <lineage>
        <taxon>Bacteria</taxon>
        <taxon>Pseudomonadati</taxon>
        <taxon>Pseudomonadota</taxon>
        <taxon>Gammaproteobacteria</taxon>
        <taxon>Enterobacterales</taxon>
        <taxon>Pectobacteriaceae</taxon>
        <taxon>Brenneria</taxon>
    </lineage>
</organism>
<dbReference type="Pfam" id="PF01381">
    <property type="entry name" value="HTH_3"/>
    <property type="match status" value="1"/>
</dbReference>
<sequence length="196" mass="21864">MKKNGDTGNTVLSNLGMRLRHARLAQEMTLKQLAKKVECSESLLSKLENEVATPSLAMLHRLAHSLETNISDLMAENWVADSPVLKPEQRRRKRFLQRNKQGGIELENLTHNHKGGLLQGNIHIIEPGVASDGLIEHHGEEMGYVISGDIELYLGEDTHRLTAGDSFYFPSHIPHGYCNIGKTAAHVLWVNTPVTF</sequence>
<reference evidence="5" key="2">
    <citation type="submission" date="2015-01" db="EMBL/GenBank/DDBJ databases">
        <authorList>
            <person name="Paterson Steve"/>
        </authorList>
    </citation>
    <scope>NUCLEOTIDE SEQUENCE [LARGE SCALE GENOMIC DNA]</scope>
    <source>
        <strain evidence="5">OBR1</strain>
    </source>
</reference>
<dbReference type="InterPro" id="IPR001387">
    <property type="entry name" value="Cro/C1-type_HTH"/>
</dbReference>
<dbReference type="RefSeq" id="WP_048636718.1">
    <property type="nucleotide sequence ID" value="NZ_CGIG01000001.1"/>
</dbReference>
<reference evidence="4 6" key="3">
    <citation type="submission" date="2016-09" db="EMBL/GenBank/DDBJ databases">
        <authorList>
            <person name="Doonan J."/>
            <person name="Pachebat J.A."/>
            <person name="Golyshin P.N."/>
            <person name="Denman S."/>
            <person name="Mcdonald J.E."/>
        </authorList>
    </citation>
    <scope>NUCLEOTIDE SEQUENCE [LARGE SCALE GENOMIC DNA]</scope>
    <source>
        <strain evidence="4 6">FRB141</strain>
    </source>
</reference>
<dbReference type="STRING" id="1109412.BN1221_01423"/>
<proteinExistence type="predicted"/>
<dbReference type="EMBL" id="CGIG01000001">
    <property type="protein sequence ID" value="CPR15286.1"/>
    <property type="molecule type" value="Genomic_DNA"/>
</dbReference>
<evidence type="ECO:0000259" key="2">
    <source>
        <dbReference type="PROSITE" id="PS50943"/>
    </source>
</evidence>
<reference evidence="3" key="1">
    <citation type="submission" date="2015-01" db="EMBL/GenBank/DDBJ databases">
        <authorList>
            <person name="Xiang T."/>
            <person name="Song Y."/>
            <person name="Huang L."/>
            <person name="Wang B."/>
            <person name="Wu P."/>
        </authorList>
    </citation>
    <scope>NUCLEOTIDE SEQUENCE [LARGE SCALE GENOMIC DNA]</scope>
    <source>
        <strain evidence="3">OBR1</strain>
    </source>
</reference>
<evidence type="ECO:0000313" key="3">
    <source>
        <dbReference type="EMBL" id="CPR15286.1"/>
    </source>
</evidence>
<keyword evidence="5" id="KW-1185">Reference proteome</keyword>
<dbReference type="GO" id="GO:0005829">
    <property type="term" value="C:cytosol"/>
    <property type="evidence" value="ECO:0007669"/>
    <property type="project" value="TreeGrafter"/>
</dbReference>
<evidence type="ECO:0000256" key="1">
    <source>
        <dbReference type="ARBA" id="ARBA00023125"/>
    </source>
</evidence>
<dbReference type="SMART" id="SM00530">
    <property type="entry name" value="HTH_XRE"/>
    <property type="match status" value="1"/>
</dbReference>
<dbReference type="OrthoDB" id="9805356at2"/>
<evidence type="ECO:0000313" key="5">
    <source>
        <dbReference type="Proteomes" id="UP000044377"/>
    </source>
</evidence>
<dbReference type="KEGG" id="bgj:AWC36_18000"/>
<dbReference type="Proteomes" id="UP000285972">
    <property type="component" value="Unassembled WGS sequence"/>
</dbReference>
<dbReference type="InterPro" id="IPR014710">
    <property type="entry name" value="RmlC-like_jellyroll"/>
</dbReference>
<dbReference type="Pfam" id="PF07883">
    <property type="entry name" value="Cupin_2"/>
    <property type="match status" value="1"/>
</dbReference>
<dbReference type="PROSITE" id="PS50943">
    <property type="entry name" value="HTH_CROC1"/>
    <property type="match status" value="1"/>
</dbReference>
<dbReference type="CDD" id="cd02209">
    <property type="entry name" value="cupin_XRE_C"/>
    <property type="match status" value="1"/>
</dbReference>
<dbReference type="PANTHER" id="PTHR46797:SF1">
    <property type="entry name" value="METHYLPHOSPHONATE SYNTHASE"/>
    <property type="match status" value="1"/>
</dbReference>
<keyword evidence="1" id="KW-0238">DNA-binding</keyword>
<dbReference type="GO" id="GO:0003700">
    <property type="term" value="F:DNA-binding transcription factor activity"/>
    <property type="evidence" value="ECO:0007669"/>
    <property type="project" value="TreeGrafter"/>
</dbReference>
<dbReference type="InterPro" id="IPR011051">
    <property type="entry name" value="RmlC_Cupin_sf"/>
</dbReference>
<dbReference type="InterPro" id="IPR050807">
    <property type="entry name" value="TransReg_Diox_bact_type"/>
</dbReference>
<dbReference type="InterPro" id="IPR013096">
    <property type="entry name" value="Cupin_2"/>
</dbReference>
<dbReference type="InterPro" id="IPR010982">
    <property type="entry name" value="Lambda_DNA-bd_dom_sf"/>
</dbReference>
<protein>
    <submittedName>
        <fullName evidence="3">Transcriptional regulator, MerR family</fullName>
    </submittedName>
    <submittedName>
        <fullName evidence="4">XRE family transcriptional regulator</fullName>
    </submittedName>
</protein>